<protein>
    <submittedName>
        <fullName evidence="1">Uncharacterized protein</fullName>
    </submittedName>
</protein>
<reference evidence="1 2" key="1">
    <citation type="submission" date="2019-07" db="EMBL/GenBank/DDBJ databases">
        <authorList>
            <person name="Jastrzebski P J."/>
            <person name="Paukszto L."/>
            <person name="Jastrzebski P J."/>
        </authorList>
    </citation>
    <scope>NUCLEOTIDE SEQUENCE [LARGE SCALE GENOMIC DNA]</scope>
    <source>
        <strain evidence="1 2">WMS-il1</strain>
    </source>
</reference>
<evidence type="ECO:0000313" key="1">
    <source>
        <dbReference type="EMBL" id="VUZ52804.1"/>
    </source>
</evidence>
<organism evidence="1 2">
    <name type="scientific">Hymenolepis diminuta</name>
    <name type="common">Rat tapeworm</name>
    <dbReference type="NCBI Taxonomy" id="6216"/>
    <lineage>
        <taxon>Eukaryota</taxon>
        <taxon>Metazoa</taxon>
        <taxon>Spiralia</taxon>
        <taxon>Lophotrochozoa</taxon>
        <taxon>Platyhelminthes</taxon>
        <taxon>Cestoda</taxon>
        <taxon>Eucestoda</taxon>
        <taxon>Cyclophyllidea</taxon>
        <taxon>Hymenolepididae</taxon>
        <taxon>Hymenolepis</taxon>
    </lineage>
</organism>
<dbReference type="Proteomes" id="UP000321570">
    <property type="component" value="Unassembled WGS sequence"/>
</dbReference>
<name>A0A564Z1U8_HYMDI</name>
<gene>
    <name evidence="1" type="ORF">WMSIL1_LOCUS11241</name>
</gene>
<dbReference type="EMBL" id="CABIJS010000532">
    <property type="protein sequence ID" value="VUZ52804.1"/>
    <property type="molecule type" value="Genomic_DNA"/>
</dbReference>
<proteinExistence type="predicted"/>
<accession>A0A564Z1U8</accession>
<keyword evidence="2" id="KW-1185">Reference proteome</keyword>
<evidence type="ECO:0000313" key="2">
    <source>
        <dbReference type="Proteomes" id="UP000321570"/>
    </source>
</evidence>
<dbReference type="AlphaFoldDB" id="A0A564Z1U8"/>
<sequence length="63" mass="7192">MKNSMSRGLVVQTERTRKYRSSIGRGDPIWGERNYHRDCPIEDVATRSATKIVTKKAPTESLL</sequence>